<name>A0A0R3LHS8_9BRAD</name>
<reference evidence="1 2" key="1">
    <citation type="submission" date="2014-03" db="EMBL/GenBank/DDBJ databases">
        <title>Bradyrhizobium valentinum sp. nov., isolated from effective nodules of Lupinus mariae-josephae, a lupine endemic of basic-lime soils in Eastern Spain.</title>
        <authorList>
            <person name="Duran D."/>
            <person name="Rey L."/>
            <person name="Navarro A."/>
            <person name="Busquets A."/>
            <person name="Imperial J."/>
            <person name="Ruiz-Argueso T."/>
        </authorList>
    </citation>
    <scope>NUCLEOTIDE SEQUENCE [LARGE SCALE GENOMIC DNA]</scope>
    <source>
        <strain evidence="1 2">PAC68</strain>
    </source>
</reference>
<organism evidence="1 2">
    <name type="scientific">Bradyrhizobium jicamae</name>
    <dbReference type="NCBI Taxonomy" id="280332"/>
    <lineage>
        <taxon>Bacteria</taxon>
        <taxon>Pseudomonadati</taxon>
        <taxon>Pseudomonadota</taxon>
        <taxon>Alphaproteobacteria</taxon>
        <taxon>Hyphomicrobiales</taxon>
        <taxon>Nitrobacteraceae</taxon>
        <taxon>Bradyrhizobium</taxon>
    </lineage>
</organism>
<comment type="caution">
    <text evidence="1">The sequence shown here is derived from an EMBL/GenBank/DDBJ whole genome shotgun (WGS) entry which is preliminary data.</text>
</comment>
<proteinExistence type="predicted"/>
<evidence type="ECO:0000313" key="2">
    <source>
        <dbReference type="Proteomes" id="UP000050863"/>
    </source>
</evidence>
<sequence length="85" mass="9965">MAHAATFVIERGVLLLGRVRRIQICRRLLRALRRHLCRRWLAGNTTRSKQLLLDVILGFARQSIIKLTRFTEYQHLLSPHFGFSP</sequence>
<dbReference type="AlphaFoldDB" id="A0A0R3LHS8"/>
<dbReference type="EMBL" id="LLXZ01000102">
    <property type="protein sequence ID" value="KRR07297.1"/>
    <property type="molecule type" value="Genomic_DNA"/>
</dbReference>
<evidence type="ECO:0000313" key="1">
    <source>
        <dbReference type="EMBL" id="KRR07297.1"/>
    </source>
</evidence>
<dbReference type="Proteomes" id="UP000050863">
    <property type="component" value="Unassembled WGS sequence"/>
</dbReference>
<dbReference type="STRING" id="280332.CQ12_00425"/>
<protein>
    <submittedName>
        <fullName evidence="1">Uncharacterized protein</fullName>
    </submittedName>
</protein>
<keyword evidence="2" id="KW-1185">Reference proteome</keyword>
<gene>
    <name evidence="1" type="ORF">CQ12_00425</name>
</gene>
<accession>A0A0R3LHS8</accession>